<keyword evidence="3" id="KW-1185">Reference proteome</keyword>
<feature type="region of interest" description="Disordered" evidence="1">
    <location>
        <begin position="1"/>
        <end position="100"/>
    </location>
</feature>
<evidence type="ECO:0000256" key="1">
    <source>
        <dbReference type="SAM" id="MobiDB-lite"/>
    </source>
</evidence>
<accession>A0A8H5M3G8</accession>
<dbReference type="AlphaFoldDB" id="A0A8H5M3G8"/>
<protein>
    <submittedName>
        <fullName evidence="2">Uncharacterized protein</fullName>
    </submittedName>
</protein>
<sequence>MGRPLYSHQIAAKVHNHDSEREPNTLSSGEGSTPTIDTTTGSSSYQSYGRERHQPRQESSADQFAPGSLQRTRRFQLPTSPDSLDLSVGPDVEENEEDSLPRTARAMSMTFDDEDLTILTQRILERDADNYRLYGHSSDMELSRQASEFRRAVAASEMSWFDGTAPLPIPEEGEGEGEGEYAEDKPDATTTSSGSLQYRVQNVLQESRHLRQEMMHTVGELRAALNAMGHNLTLLQ</sequence>
<evidence type="ECO:0000313" key="3">
    <source>
        <dbReference type="Proteomes" id="UP000518752"/>
    </source>
</evidence>
<evidence type="ECO:0000313" key="2">
    <source>
        <dbReference type="EMBL" id="KAF5379326.1"/>
    </source>
</evidence>
<reference evidence="2 3" key="1">
    <citation type="journal article" date="2020" name="ISME J.">
        <title>Uncovering the hidden diversity of litter-decomposition mechanisms in mushroom-forming fungi.</title>
        <authorList>
            <person name="Floudas D."/>
            <person name="Bentzer J."/>
            <person name="Ahren D."/>
            <person name="Johansson T."/>
            <person name="Persson P."/>
            <person name="Tunlid A."/>
        </authorList>
    </citation>
    <scope>NUCLEOTIDE SEQUENCE [LARGE SCALE GENOMIC DNA]</scope>
    <source>
        <strain evidence="2 3">CBS 406.79</strain>
    </source>
</reference>
<feature type="region of interest" description="Disordered" evidence="1">
    <location>
        <begin position="162"/>
        <end position="194"/>
    </location>
</feature>
<dbReference type="Proteomes" id="UP000518752">
    <property type="component" value="Unassembled WGS sequence"/>
</dbReference>
<comment type="caution">
    <text evidence="2">The sequence shown here is derived from an EMBL/GenBank/DDBJ whole genome shotgun (WGS) entry which is preliminary data.</text>
</comment>
<name>A0A8H5M3G8_9AGAR</name>
<feature type="compositionally biased region" description="Acidic residues" evidence="1">
    <location>
        <begin position="171"/>
        <end position="181"/>
    </location>
</feature>
<organism evidence="2 3">
    <name type="scientific">Collybiopsis confluens</name>
    <dbReference type="NCBI Taxonomy" id="2823264"/>
    <lineage>
        <taxon>Eukaryota</taxon>
        <taxon>Fungi</taxon>
        <taxon>Dikarya</taxon>
        <taxon>Basidiomycota</taxon>
        <taxon>Agaricomycotina</taxon>
        <taxon>Agaricomycetes</taxon>
        <taxon>Agaricomycetidae</taxon>
        <taxon>Agaricales</taxon>
        <taxon>Marasmiineae</taxon>
        <taxon>Omphalotaceae</taxon>
        <taxon>Collybiopsis</taxon>
    </lineage>
</organism>
<proteinExistence type="predicted"/>
<feature type="compositionally biased region" description="Low complexity" evidence="1">
    <location>
        <begin position="38"/>
        <end position="48"/>
    </location>
</feature>
<gene>
    <name evidence="2" type="ORF">D9757_007635</name>
</gene>
<dbReference type="EMBL" id="JAACJN010000070">
    <property type="protein sequence ID" value="KAF5379326.1"/>
    <property type="molecule type" value="Genomic_DNA"/>
</dbReference>
<feature type="compositionally biased region" description="Polar residues" evidence="1">
    <location>
        <begin position="24"/>
        <end position="37"/>
    </location>
</feature>